<feature type="compositionally biased region" description="Basic and acidic residues" evidence="4">
    <location>
        <begin position="1"/>
        <end position="11"/>
    </location>
</feature>
<comment type="caution">
    <text evidence="6">The sequence shown here is derived from an EMBL/GenBank/DDBJ whole genome shotgun (WGS) entry which is preliminary data.</text>
</comment>
<keyword evidence="3" id="KW-0195">Cyclin</keyword>
<feature type="region of interest" description="Disordered" evidence="4">
    <location>
        <begin position="1"/>
        <end position="79"/>
    </location>
</feature>
<dbReference type="Gene3D" id="1.10.472.10">
    <property type="entry name" value="Cyclin-like"/>
    <property type="match status" value="2"/>
</dbReference>
<reference evidence="6 7" key="1">
    <citation type="journal article" date="2016" name="Genome Biol. Evol.">
        <title>Divergent and convergent evolution of fungal pathogenicity.</title>
        <authorList>
            <person name="Shang Y."/>
            <person name="Xiao G."/>
            <person name="Zheng P."/>
            <person name="Cen K."/>
            <person name="Zhan S."/>
            <person name="Wang C."/>
        </authorList>
    </citation>
    <scope>NUCLEOTIDE SEQUENCE [LARGE SCALE GENOMIC DNA]</scope>
    <source>
        <strain evidence="6 7">RCEF 2490</strain>
    </source>
</reference>
<dbReference type="SMART" id="SM00385">
    <property type="entry name" value="CYCLIN"/>
    <property type="match status" value="1"/>
</dbReference>
<dbReference type="PANTHER" id="PTHR10026">
    <property type="entry name" value="CYCLIN"/>
    <property type="match status" value="1"/>
</dbReference>
<dbReference type="InterPro" id="IPR006671">
    <property type="entry name" value="Cyclin_N"/>
</dbReference>
<dbReference type="GO" id="GO:0006357">
    <property type="term" value="P:regulation of transcription by RNA polymerase II"/>
    <property type="evidence" value="ECO:0007669"/>
    <property type="project" value="InterPro"/>
</dbReference>
<evidence type="ECO:0000313" key="7">
    <source>
        <dbReference type="Proteomes" id="UP000078544"/>
    </source>
</evidence>
<dbReference type="SUPFAM" id="SSF47954">
    <property type="entry name" value="Cyclin-like"/>
    <property type="match status" value="2"/>
</dbReference>
<keyword evidence="7" id="KW-1185">Reference proteome</keyword>
<dbReference type="Proteomes" id="UP000078544">
    <property type="component" value="Unassembled WGS sequence"/>
</dbReference>
<proteinExistence type="inferred from homology"/>
<dbReference type="CDD" id="cd20546">
    <property type="entry name" value="CYCLIN_SpCG1C_ScCTK2-like_rpt2"/>
    <property type="match status" value="1"/>
</dbReference>
<sequence>MASIDRYRPPREGYQPPSLPASSRVEGPSRSPHQRDIPPAAPTPPPHSARTSPPRPQGQSQSSQPSPAAQTGRTDQSSVANQWSFTPDEVQSTPSIIDGIPPAEERLRRAKGVNFIYQAGVMLDLPQITLWVAGVFFHRFYMRFSMVQEKGGIHHYNIAATALFLANKVEENCRKTKDIIIAVAKVAQKNAKLVIDEQSKEYWRWRDSILTYEEIMLEQLTFDLMIDNPYRNLFELLGQLEIVHNKHLRQAAWAFCNDACLTAIPLLIEARDVAISAIYFASVHTNQQIDDTNGEPWWKYLNGDEECCSQAIEVMRQFYTENPLRKQNPSLPSPAFDLENSRRRADTLLSQPETLSSNGTPMEMDRLSRSRSPAPRSNGADQDVAALRSPSKRKELDTDSAAERERGEKWSKVSEDEGELVED</sequence>
<dbReference type="Pfam" id="PF00134">
    <property type="entry name" value="Cyclin_N"/>
    <property type="match status" value="1"/>
</dbReference>
<evidence type="ECO:0000256" key="4">
    <source>
        <dbReference type="SAM" id="MobiDB-lite"/>
    </source>
</evidence>
<dbReference type="InterPro" id="IPR036915">
    <property type="entry name" value="Cyclin-like_sf"/>
</dbReference>
<evidence type="ECO:0000256" key="1">
    <source>
        <dbReference type="ARBA" id="ARBA00008638"/>
    </source>
</evidence>
<dbReference type="FunFam" id="1.10.472.10:FF:000072">
    <property type="entry name" value="Cyclin Pch1"/>
    <property type="match status" value="1"/>
</dbReference>
<organism evidence="6 7">
    <name type="scientific">Moelleriella libera RCEF 2490</name>
    <dbReference type="NCBI Taxonomy" id="1081109"/>
    <lineage>
        <taxon>Eukaryota</taxon>
        <taxon>Fungi</taxon>
        <taxon>Dikarya</taxon>
        <taxon>Ascomycota</taxon>
        <taxon>Pezizomycotina</taxon>
        <taxon>Sordariomycetes</taxon>
        <taxon>Hypocreomycetidae</taxon>
        <taxon>Hypocreales</taxon>
        <taxon>Clavicipitaceae</taxon>
        <taxon>Moelleriella</taxon>
    </lineage>
</organism>
<dbReference type="STRING" id="1081109.A0A166URW7"/>
<feature type="compositionally biased region" description="Low complexity" evidence="4">
    <location>
        <begin position="48"/>
        <end position="72"/>
    </location>
</feature>
<comment type="similarity">
    <text evidence="1">Belongs to the cyclin family. Cyclin C subfamily.</text>
</comment>
<feature type="domain" description="Cyclin-like" evidence="5">
    <location>
        <begin position="114"/>
        <end position="218"/>
    </location>
</feature>
<evidence type="ECO:0000256" key="2">
    <source>
        <dbReference type="ARBA" id="ARBA00014912"/>
    </source>
</evidence>
<feature type="compositionally biased region" description="Polar residues" evidence="4">
    <location>
        <begin position="348"/>
        <end position="360"/>
    </location>
</feature>
<feature type="region of interest" description="Disordered" evidence="4">
    <location>
        <begin position="348"/>
        <end position="423"/>
    </location>
</feature>
<dbReference type="GO" id="GO:0016538">
    <property type="term" value="F:cyclin-dependent protein serine/threonine kinase regulator activity"/>
    <property type="evidence" value="ECO:0007669"/>
    <property type="project" value="InterPro"/>
</dbReference>
<evidence type="ECO:0000259" key="5">
    <source>
        <dbReference type="SMART" id="SM00385"/>
    </source>
</evidence>
<dbReference type="AlphaFoldDB" id="A0A166URW7"/>
<name>A0A166URW7_9HYPO</name>
<evidence type="ECO:0000313" key="6">
    <source>
        <dbReference type="EMBL" id="OAA32883.1"/>
    </source>
</evidence>
<protein>
    <recommendedName>
        <fullName evidence="2">RNA polymerase II holoenzyme cyclin-like subunit</fullName>
    </recommendedName>
</protein>
<dbReference type="OrthoDB" id="25002at2759"/>
<dbReference type="InterPro" id="IPR043198">
    <property type="entry name" value="Cyclin/Ssn8"/>
</dbReference>
<accession>A0A166URW7</accession>
<feature type="compositionally biased region" description="Basic and acidic residues" evidence="4">
    <location>
        <begin position="392"/>
        <end position="415"/>
    </location>
</feature>
<dbReference type="InterPro" id="IPR013763">
    <property type="entry name" value="Cyclin-like_dom"/>
</dbReference>
<dbReference type="EMBL" id="AZGY01000001">
    <property type="protein sequence ID" value="OAA32883.1"/>
    <property type="molecule type" value="Genomic_DNA"/>
</dbReference>
<gene>
    <name evidence="6" type="ORF">AAL_00348</name>
</gene>
<evidence type="ECO:0000256" key="3">
    <source>
        <dbReference type="RuleBase" id="RU000383"/>
    </source>
</evidence>